<dbReference type="Gene3D" id="2.60.40.1120">
    <property type="entry name" value="Carboxypeptidase-like, regulatory domain"/>
    <property type="match status" value="1"/>
</dbReference>
<dbReference type="Pfam" id="PF13715">
    <property type="entry name" value="CarbopepD_reg_2"/>
    <property type="match status" value="1"/>
</dbReference>
<organism evidence="3 4">
    <name type="scientific">Flavivirga spongiicola</name>
    <dbReference type="NCBI Taxonomy" id="421621"/>
    <lineage>
        <taxon>Bacteria</taxon>
        <taxon>Pseudomonadati</taxon>
        <taxon>Bacteroidota</taxon>
        <taxon>Flavobacteriia</taxon>
        <taxon>Flavobacteriales</taxon>
        <taxon>Flavobacteriaceae</taxon>
        <taxon>Flavivirga</taxon>
    </lineage>
</organism>
<name>A0ABU7XUP7_9FLAO</name>
<evidence type="ECO:0000313" key="4">
    <source>
        <dbReference type="Proteomes" id="UP001337305"/>
    </source>
</evidence>
<comment type="similarity">
    <text evidence="1">Belongs to the TonB-dependent receptor family.</text>
</comment>
<dbReference type="InterPro" id="IPR039426">
    <property type="entry name" value="TonB-dep_rcpt-like"/>
</dbReference>
<dbReference type="SUPFAM" id="SSF56935">
    <property type="entry name" value="Porins"/>
    <property type="match status" value="1"/>
</dbReference>
<keyword evidence="1" id="KW-0812">Transmembrane</keyword>
<dbReference type="InterPro" id="IPR012910">
    <property type="entry name" value="Plug_dom"/>
</dbReference>
<evidence type="ECO:0000313" key="3">
    <source>
        <dbReference type="EMBL" id="MEF3834453.1"/>
    </source>
</evidence>
<dbReference type="Pfam" id="PF07715">
    <property type="entry name" value="Plug"/>
    <property type="match status" value="1"/>
</dbReference>
<dbReference type="Proteomes" id="UP001337305">
    <property type="component" value="Unassembled WGS sequence"/>
</dbReference>
<dbReference type="Gene3D" id="2.170.130.10">
    <property type="entry name" value="TonB-dependent receptor, plug domain"/>
    <property type="match status" value="1"/>
</dbReference>
<keyword evidence="1" id="KW-1134">Transmembrane beta strand</keyword>
<feature type="domain" description="TonB-dependent receptor plug" evidence="2">
    <location>
        <begin position="219"/>
        <end position="340"/>
    </location>
</feature>
<reference evidence="3 4" key="1">
    <citation type="submission" date="2022-09" db="EMBL/GenBank/DDBJ databases">
        <title>Genome sequencing of Flavivirga sp. MEBiC05379.</title>
        <authorList>
            <person name="Oh H.-M."/>
            <person name="Kwon K.K."/>
            <person name="Park M.J."/>
            <person name="Yang S.-H."/>
        </authorList>
    </citation>
    <scope>NUCLEOTIDE SEQUENCE [LARGE SCALE GENOMIC DNA]</scope>
    <source>
        <strain evidence="3 4">MEBiC05379</strain>
    </source>
</reference>
<dbReference type="EMBL" id="JAODOP010000004">
    <property type="protein sequence ID" value="MEF3834453.1"/>
    <property type="molecule type" value="Genomic_DNA"/>
</dbReference>
<dbReference type="PROSITE" id="PS52016">
    <property type="entry name" value="TONB_DEPENDENT_REC_3"/>
    <property type="match status" value="1"/>
</dbReference>
<evidence type="ECO:0000256" key="1">
    <source>
        <dbReference type="PROSITE-ProRule" id="PRU01360"/>
    </source>
</evidence>
<dbReference type="NCBIfam" id="TIGR04056">
    <property type="entry name" value="OMP_RagA_SusC"/>
    <property type="match status" value="1"/>
</dbReference>
<comment type="caution">
    <text evidence="3">The sequence shown here is derived from an EMBL/GenBank/DDBJ whole genome shotgun (WGS) entry which is preliminary data.</text>
</comment>
<dbReference type="RefSeq" id="WP_303306777.1">
    <property type="nucleotide sequence ID" value="NZ_JAUOEO010000001.1"/>
</dbReference>
<comment type="subcellular location">
    <subcellularLocation>
        <location evidence="1">Cell outer membrane</location>
        <topology evidence="1">Multi-pass membrane protein</topology>
    </subcellularLocation>
</comment>
<proteinExistence type="inferred from homology"/>
<keyword evidence="1" id="KW-0813">Transport</keyword>
<dbReference type="InterPro" id="IPR037066">
    <property type="entry name" value="Plug_dom_sf"/>
</dbReference>
<dbReference type="InterPro" id="IPR023997">
    <property type="entry name" value="TonB-dep_OMP_SusC/RagA_CS"/>
</dbReference>
<keyword evidence="4" id="KW-1185">Reference proteome</keyword>
<protein>
    <submittedName>
        <fullName evidence="3">SusC/RagA family TonB-linked outer membrane protein</fullName>
    </submittedName>
</protein>
<dbReference type="InterPro" id="IPR023996">
    <property type="entry name" value="TonB-dep_OMP_SusC/RagA"/>
</dbReference>
<accession>A0ABU7XUP7</accession>
<dbReference type="SUPFAM" id="SSF49464">
    <property type="entry name" value="Carboxypeptidase regulatory domain-like"/>
    <property type="match status" value="1"/>
</dbReference>
<keyword evidence="1" id="KW-0472">Membrane</keyword>
<evidence type="ECO:0000259" key="2">
    <source>
        <dbReference type="Pfam" id="PF07715"/>
    </source>
</evidence>
<sequence length="1132" mass="127060">MKKVIKLKSNPSFSLKFDLKMKLTTLLLIVSLFQLQANEAYSQKNKITLNLENVSVENVLNKIEQLTEFKFLYNYSEVDYKKIVSVNAKKERVSSILKKLFLNSDVSFKILEKQIVLKPVKQLLNVPQHKVSGKVVDKDKVPIAGTNVRIKGAKKGVVTNFDGSYSIITDEQATLVFSYLGYISQEIKIGGRNKIDVMLQEDISKLDEVVVTGIVTRSKESFTGAVTTVKGEELRAIGNLNLVESLKTIDPSFIIFENRSLGSDPNNLPNIEVRGQTSISTDNLRDEFGNDPNQPLFILDGFETSLRTIVDLDINRIESVTILKDASSTALYGSNAANGVIVVETKKPKLGELQVSYSSDFRIEMPDLSDFNLMNASQKLEYERLSGYWDRGVSTTSSQFDRGKHYNAVLKEVTRGVDTYWLNEPLRVGTTLGHSLSASGGAEAFRYGVSLNYRKQQGLMIGSDRTTWGGNIRMNYRKGKLNISNNLSINGAEGLDSPYGSFAAFSRTNPYFRKTDENGNITKYLDIEGYFANDGVFIDNPLYRSTLNNYGKNNSRNIANNLQAILSFSNQFRIQANLQLSSGLNTSENFVSPQDPSFRESIISERGRYTNTRTDRFTYRANIMTTYANVFAEKHRLTTNIRGSVEHSKNKLLGIGALGFPVGTNGNPAFAYDYIPESSPNTSERVDRRVNILGSLNYSYDNIYLFDATYRLDGSTVFGSSNKYSPFWSVGLGWNLHNQFNMSDKITMFKLRGNIGSTGNQGFAALNTVALYRFINDVNIFGQGAKLQSIANPNLKWQSALDTSFGLDIAFKNRISTTINGFVRRSDPLVASINLPSSTGVFQYPINVGYLDTKGLEASIRFSPLYKPNQKLIWNLRLTMAATKSEYGGFGDFLRSLDDAGRAAITGSSETDNILEAIENGTASRFLLRYRDGYSPNDMWALESLGIDPGNGREVFLTKDGETTYEYDIENEKVMGNNRPTVEGVFGTDFRVGNISLGLNFRYRIGGDVINSELYNKVENISEGQRIFNHDVRALTERWQEPGDVARFKAIDQFDNTRISSRFIQEENVLIAESFNMAYDFRDTQWVKSLGLSQLRLTAFMNDIFRISSIRTERGIRYPFARTISLKLNANF</sequence>
<gene>
    <name evidence="3" type="ORF">N1F79_15055</name>
</gene>
<dbReference type="NCBIfam" id="TIGR04057">
    <property type="entry name" value="SusC_RagA_signa"/>
    <property type="match status" value="1"/>
</dbReference>
<dbReference type="InterPro" id="IPR008969">
    <property type="entry name" value="CarboxyPept-like_regulatory"/>
</dbReference>
<keyword evidence="1" id="KW-0998">Cell outer membrane</keyword>